<dbReference type="Gene3D" id="3.20.20.80">
    <property type="entry name" value="Glycosidases"/>
    <property type="match status" value="1"/>
</dbReference>
<evidence type="ECO:0000313" key="2">
    <source>
        <dbReference type="Proteomes" id="UP000034837"/>
    </source>
</evidence>
<dbReference type="InterPro" id="IPR017853">
    <property type="entry name" value="GH"/>
</dbReference>
<dbReference type="Proteomes" id="UP000034837">
    <property type="component" value="Unassembled WGS sequence"/>
</dbReference>
<sequence>MKKFLFLILIIIIVLGAILWFWNFGKNQSMEFGVTFSKPQAEYLGLDWQKTYTQILDDLGARRLRLLAYWPEIEKEEGRYDFGSLDWQIKEAKKRQARIILVIGRRLPHWPECHVPEWANKYPENQLQEKILRLEKEIINRYKKESSIIMWQVDNEPLVNWFGTCPPPDPVFVKSEIAFVKANDFRPILITDSGELSFWWRAAHLGGDFFGTTMYRVVWNSLFNNYFEYKYLVPPAFYNLKARVNGLYPASVIIAELQAEPWLREDISKVSLVEQRRSMNALKLEQTASFARRTGFGQAYFWGVEYWYWLKEKKSDDSMWWTAKQIFKEELSK</sequence>
<gene>
    <name evidence="1" type="ORF">UV20_C0004G0076</name>
</gene>
<accession>A0A0G1A7I0</accession>
<dbReference type="EMBL" id="LCDO01000004">
    <property type="protein sequence ID" value="KKS56980.1"/>
    <property type="molecule type" value="Genomic_DNA"/>
</dbReference>
<dbReference type="AlphaFoldDB" id="A0A0G1A7I0"/>
<comment type="caution">
    <text evidence="1">The sequence shown here is derived from an EMBL/GenBank/DDBJ whole genome shotgun (WGS) entry which is preliminary data.</text>
</comment>
<name>A0A0G1A7I0_9BACT</name>
<proteinExistence type="predicted"/>
<reference evidence="1 2" key="1">
    <citation type="journal article" date="2015" name="Nature">
        <title>rRNA introns, odd ribosomes, and small enigmatic genomes across a large radiation of phyla.</title>
        <authorList>
            <person name="Brown C.T."/>
            <person name="Hug L.A."/>
            <person name="Thomas B.C."/>
            <person name="Sharon I."/>
            <person name="Castelle C.J."/>
            <person name="Singh A."/>
            <person name="Wilkins M.J."/>
            <person name="Williams K.H."/>
            <person name="Banfield J.F."/>
        </authorList>
    </citation>
    <scope>NUCLEOTIDE SEQUENCE [LARGE SCALE GENOMIC DNA]</scope>
</reference>
<protein>
    <recommendedName>
        <fullName evidence="3">Glycoside hydrolase family 5 domain-containing protein</fullName>
    </recommendedName>
</protein>
<evidence type="ECO:0008006" key="3">
    <source>
        <dbReference type="Google" id="ProtNLM"/>
    </source>
</evidence>
<evidence type="ECO:0000313" key="1">
    <source>
        <dbReference type="EMBL" id="KKS56980.1"/>
    </source>
</evidence>
<dbReference type="SUPFAM" id="SSF51445">
    <property type="entry name" value="(Trans)glycosidases"/>
    <property type="match status" value="1"/>
</dbReference>
<organism evidence="1 2">
    <name type="scientific">Candidatus Magasanikbacteria bacterium GW2011_GWA2_42_32</name>
    <dbReference type="NCBI Taxonomy" id="1619039"/>
    <lineage>
        <taxon>Bacteria</taxon>
        <taxon>Candidatus Magasanikiibacteriota</taxon>
    </lineage>
</organism>